<keyword evidence="5" id="KW-0680">Restriction system</keyword>
<evidence type="ECO:0000256" key="7">
    <source>
        <dbReference type="PROSITE-ProRule" id="PRU01016"/>
    </source>
</evidence>
<dbReference type="EC" id="2.1.1.37" evidence="1"/>
<dbReference type="Proteomes" id="UP000198804">
    <property type="component" value="Unassembled WGS sequence"/>
</dbReference>
<keyword evidence="3 7" id="KW-0808">Transferase</keyword>
<protein>
    <recommendedName>
        <fullName evidence="1">DNA (cytosine-5-)-methyltransferase</fullName>
        <ecNumber evidence="1">2.1.1.37</ecNumber>
    </recommendedName>
</protein>
<dbReference type="SUPFAM" id="SSF53335">
    <property type="entry name" value="S-adenosyl-L-methionine-dependent methyltransferases"/>
    <property type="match status" value="1"/>
</dbReference>
<comment type="catalytic activity">
    <reaction evidence="6">
        <text>a 2'-deoxycytidine in DNA + S-adenosyl-L-methionine = a 5-methyl-2'-deoxycytidine in DNA + S-adenosyl-L-homocysteine + H(+)</text>
        <dbReference type="Rhea" id="RHEA:13681"/>
        <dbReference type="Rhea" id="RHEA-COMP:11369"/>
        <dbReference type="Rhea" id="RHEA-COMP:11370"/>
        <dbReference type="ChEBI" id="CHEBI:15378"/>
        <dbReference type="ChEBI" id="CHEBI:57856"/>
        <dbReference type="ChEBI" id="CHEBI:59789"/>
        <dbReference type="ChEBI" id="CHEBI:85452"/>
        <dbReference type="ChEBI" id="CHEBI:85454"/>
        <dbReference type="EC" id="2.1.1.37"/>
    </reaction>
</comment>
<evidence type="ECO:0000313" key="9">
    <source>
        <dbReference type="EMBL" id="SFL99832.1"/>
    </source>
</evidence>
<reference evidence="10" key="1">
    <citation type="submission" date="2016-10" db="EMBL/GenBank/DDBJ databases">
        <authorList>
            <person name="Varghese N."/>
            <person name="Submissions S."/>
        </authorList>
    </citation>
    <scope>NUCLEOTIDE SEQUENCE [LARGE SCALE GENOMIC DNA]</scope>
    <source>
        <strain evidence="10">CGMCC 1.6474</strain>
    </source>
</reference>
<dbReference type="GO" id="GO:0003677">
    <property type="term" value="F:DNA binding"/>
    <property type="evidence" value="ECO:0007669"/>
    <property type="project" value="TreeGrafter"/>
</dbReference>
<gene>
    <name evidence="9" type="ORF">SAMN04488125_1363</name>
</gene>
<evidence type="ECO:0000256" key="1">
    <source>
        <dbReference type="ARBA" id="ARBA00011975"/>
    </source>
</evidence>
<evidence type="ECO:0000256" key="2">
    <source>
        <dbReference type="ARBA" id="ARBA00022603"/>
    </source>
</evidence>
<comment type="similarity">
    <text evidence="7">Belongs to the class I-like SAM-binding methyltransferase superfamily. C5-methyltransferase family.</text>
</comment>
<dbReference type="STRING" id="414703.SAMN04488125_1363"/>
<dbReference type="Gene3D" id="3.40.50.150">
    <property type="entry name" value="Vaccinia Virus protein VP39"/>
    <property type="match status" value="1"/>
</dbReference>
<evidence type="ECO:0000313" key="10">
    <source>
        <dbReference type="Proteomes" id="UP000198804"/>
    </source>
</evidence>
<dbReference type="InterPro" id="IPR029063">
    <property type="entry name" value="SAM-dependent_MTases_sf"/>
</dbReference>
<dbReference type="Pfam" id="PF00145">
    <property type="entry name" value="DNA_methylase"/>
    <property type="match status" value="2"/>
</dbReference>
<evidence type="ECO:0000256" key="3">
    <source>
        <dbReference type="ARBA" id="ARBA00022679"/>
    </source>
</evidence>
<evidence type="ECO:0000256" key="5">
    <source>
        <dbReference type="ARBA" id="ARBA00022747"/>
    </source>
</evidence>
<feature type="active site" evidence="7">
    <location>
        <position position="10"/>
    </location>
</feature>
<evidence type="ECO:0000256" key="4">
    <source>
        <dbReference type="ARBA" id="ARBA00022691"/>
    </source>
</evidence>
<accession>A0A1I4M977</accession>
<dbReference type="PANTHER" id="PTHR10629:SF52">
    <property type="entry name" value="DNA (CYTOSINE-5)-METHYLTRANSFERASE 1"/>
    <property type="match status" value="1"/>
</dbReference>
<dbReference type="InterPro" id="IPR050390">
    <property type="entry name" value="C5-Methyltransferase"/>
</dbReference>
<dbReference type="GO" id="GO:0044027">
    <property type="term" value="P:negative regulation of gene expression via chromosomal CpG island methylation"/>
    <property type="evidence" value="ECO:0007669"/>
    <property type="project" value="TreeGrafter"/>
</dbReference>
<dbReference type="PANTHER" id="PTHR10629">
    <property type="entry name" value="CYTOSINE-SPECIFIC METHYLTRANSFERASE"/>
    <property type="match status" value="1"/>
</dbReference>
<dbReference type="AlphaFoldDB" id="A0A1I4M977"/>
<evidence type="ECO:0000256" key="8">
    <source>
        <dbReference type="SAM" id="MobiDB-lite"/>
    </source>
</evidence>
<dbReference type="GO" id="GO:0003886">
    <property type="term" value="F:DNA (cytosine-5-)-methyltransferase activity"/>
    <property type="evidence" value="ECO:0007669"/>
    <property type="project" value="UniProtKB-EC"/>
</dbReference>
<keyword evidence="4 7" id="KW-0949">S-adenosyl-L-methionine</keyword>
<keyword evidence="2 7" id="KW-0489">Methyltransferase</keyword>
<organism evidence="9 10">
    <name type="scientific">Methylorubrum salsuginis</name>
    <dbReference type="NCBI Taxonomy" id="414703"/>
    <lineage>
        <taxon>Bacteria</taxon>
        <taxon>Pseudomonadati</taxon>
        <taxon>Pseudomonadota</taxon>
        <taxon>Alphaproteobacteria</taxon>
        <taxon>Hyphomicrobiales</taxon>
        <taxon>Methylobacteriaceae</taxon>
        <taxon>Methylorubrum</taxon>
    </lineage>
</organism>
<evidence type="ECO:0000256" key="6">
    <source>
        <dbReference type="ARBA" id="ARBA00047422"/>
    </source>
</evidence>
<name>A0A1I4M977_9HYPH</name>
<keyword evidence="10" id="KW-1185">Reference proteome</keyword>
<proteinExistence type="inferred from homology"/>
<sequence>MWVLLGGPPCQAYSVVGRARRLGHRRDLDLNLSEDELKQRQMLRANKFFQDERHTLYTEYLEIVAIHQPPFFVMENVKGILTSKISSGNATDGQPPSYIFERITRDLTDPWLAIRNEKLPSGWEDFADGSRFGYNLYSFTNPPHMLFGDNAPEDYLIKAEHYGIPQERHRVIIFGVREDVDAVPLPLTPRADKVTVQQVIGSLPPLRSGRSGRSHDGKRRDRSMDSPEMWADAVANAIPDETLEQIEPAAIREGISTAKNTISRRLTKGAGFIPWKDAGIGDLELHRWLTDQRLGGVIQHRSRDHMDSDFARYLFLAVYAEHFGESPKLRHFPSALLPKHRSVYEAGRKDVPSRTFADRFRVQVAGRPASTIVSHIQRDGHYYIHYDPMQCRSLTVREVARLQTFPDNYYFEGNKTEQYEQIGNAVPPFLALQLAAVVAASLRQSATITTFSPEQRLTSTKALRVVTL</sequence>
<dbReference type="Gene3D" id="3.90.120.10">
    <property type="entry name" value="DNA Methylase, subunit A, domain 2"/>
    <property type="match status" value="1"/>
</dbReference>
<dbReference type="GO" id="GO:0009307">
    <property type="term" value="P:DNA restriction-modification system"/>
    <property type="evidence" value="ECO:0007669"/>
    <property type="project" value="UniProtKB-KW"/>
</dbReference>
<dbReference type="InterPro" id="IPR001525">
    <property type="entry name" value="C5_MeTfrase"/>
</dbReference>
<dbReference type="EMBL" id="FOSV01000036">
    <property type="protein sequence ID" value="SFL99832.1"/>
    <property type="molecule type" value="Genomic_DNA"/>
</dbReference>
<dbReference type="PROSITE" id="PS51679">
    <property type="entry name" value="SAM_MT_C5"/>
    <property type="match status" value="1"/>
</dbReference>
<feature type="compositionally biased region" description="Basic and acidic residues" evidence="8">
    <location>
        <begin position="213"/>
        <end position="225"/>
    </location>
</feature>
<dbReference type="GO" id="GO:0032259">
    <property type="term" value="P:methylation"/>
    <property type="evidence" value="ECO:0007669"/>
    <property type="project" value="UniProtKB-KW"/>
</dbReference>
<feature type="region of interest" description="Disordered" evidence="8">
    <location>
        <begin position="202"/>
        <end position="226"/>
    </location>
</feature>